<dbReference type="InterPro" id="IPR009057">
    <property type="entry name" value="Homeodomain-like_sf"/>
</dbReference>
<dbReference type="EMBL" id="CP022753">
    <property type="protein sequence ID" value="ASU82295.1"/>
    <property type="molecule type" value="Genomic_DNA"/>
</dbReference>
<dbReference type="PRINTS" id="PR00455">
    <property type="entry name" value="HTHTETR"/>
</dbReference>
<evidence type="ECO:0000259" key="3">
    <source>
        <dbReference type="PROSITE" id="PS50977"/>
    </source>
</evidence>
<evidence type="ECO:0000313" key="4">
    <source>
        <dbReference type="EMBL" id="ASU82295.1"/>
    </source>
</evidence>
<evidence type="ECO:0000256" key="1">
    <source>
        <dbReference type="ARBA" id="ARBA00023125"/>
    </source>
</evidence>
<dbReference type="InterPro" id="IPR001647">
    <property type="entry name" value="HTH_TetR"/>
</dbReference>
<keyword evidence="1 2" id="KW-0238">DNA-binding</keyword>
<proteinExistence type="predicted"/>
<name>A0A223S2E1_9ACTN</name>
<dbReference type="Pfam" id="PF17940">
    <property type="entry name" value="TetR_C_31"/>
    <property type="match status" value="1"/>
</dbReference>
<evidence type="ECO:0000313" key="5">
    <source>
        <dbReference type="Proteomes" id="UP000215005"/>
    </source>
</evidence>
<gene>
    <name evidence="4" type="ORF">CDO52_05400</name>
</gene>
<reference evidence="4 5" key="1">
    <citation type="submission" date="2017-08" db="EMBL/GenBank/DDBJ databases">
        <title>The complete genome sequence of Nocardiopsis gilva YIM 90087.</title>
        <authorList>
            <person name="Yin M."/>
            <person name="Tang S."/>
        </authorList>
    </citation>
    <scope>NUCLEOTIDE SEQUENCE [LARGE SCALE GENOMIC DNA]</scope>
    <source>
        <strain evidence="4 5">YIM 90087</strain>
    </source>
</reference>
<dbReference type="GO" id="GO:0000976">
    <property type="term" value="F:transcription cis-regulatory region binding"/>
    <property type="evidence" value="ECO:0007669"/>
    <property type="project" value="TreeGrafter"/>
</dbReference>
<protein>
    <submittedName>
        <fullName evidence="4">TetR family transcriptional regulator</fullName>
    </submittedName>
</protein>
<organism evidence="4 5">
    <name type="scientific">Nocardiopsis gilva YIM 90087</name>
    <dbReference type="NCBI Taxonomy" id="1235441"/>
    <lineage>
        <taxon>Bacteria</taxon>
        <taxon>Bacillati</taxon>
        <taxon>Actinomycetota</taxon>
        <taxon>Actinomycetes</taxon>
        <taxon>Streptosporangiales</taxon>
        <taxon>Nocardiopsidaceae</taxon>
        <taxon>Nocardiopsis</taxon>
    </lineage>
</organism>
<dbReference type="InterPro" id="IPR050109">
    <property type="entry name" value="HTH-type_TetR-like_transc_reg"/>
</dbReference>
<dbReference type="PROSITE" id="PS50977">
    <property type="entry name" value="HTH_TETR_2"/>
    <property type="match status" value="1"/>
</dbReference>
<feature type="DNA-binding region" description="H-T-H motif" evidence="2">
    <location>
        <begin position="42"/>
        <end position="61"/>
    </location>
</feature>
<dbReference type="InterPro" id="IPR041583">
    <property type="entry name" value="TetR_C_31"/>
</dbReference>
<accession>A0A223S2E1</accession>
<feature type="domain" description="HTH tetR-type" evidence="3">
    <location>
        <begin position="19"/>
        <end position="79"/>
    </location>
</feature>
<dbReference type="OrthoDB" id="7506349at2"/>
<dbReference type="SUPFAM" id="SSF46689">
    <property type="entry name" value="Homeodomain-like"/>
    <property type="match status" value="1"/>
</dbReference>
<dbReference type="Proteomes" id="UP000215005">
    <property type="component" value="Chromosome"/>
</dbReference>
<dbReference type="AlphaFoldDB" id="A0A223S2E1"/>
<dbReference type="KEGG" id="ngv:CDO52_05400"/>
<evidence type="ECO:0000256" key="2">
    <source>
        <dbReference type="PROSITE-ProRule" id="PRU00335"/>
    </source>
</evidence>
<dbReference type="PANTHER" id="PTHR30055:SF231">
    <property type="entry name" value="TRANSCRIPTIONAL REGULATORY PROTEIN (PROBABLY DEOR-FAMILY)-RELATED"/>
    <property type="match status" value="1"/>
</dbReference>
<dbReference type="Gene3D" id="1.10.357.10">
    <property type="entry name" value="Tetracycline Repressor, domain 2"/>
    <property type="match status" value="1"/>
</dbReference>
<sequence>MPRPDATATGSTPRRRDPKRRIAEIIAATERVIAARGVEGLTHRAVAEEAGVPLGATTYHFATKDDLLHAALQSAVERYGAYLDEWVSLRPELSAEQLAVLLADALMKCFGPWRDQQTVELEVYLAALHRPALRPIVDRYTELTTRALANYTDPLTARAAAAASTGITLGGLAGTAAPTRGEVEDMLRRVLLPNPDLPAPGQQDSTEKTE</sequence>
<dbReference type="RefSeq" id="WP_017620224.1">
    <property type="nucleotide sequence ID" value="NZ_ANBG01000303.1"/>
</dbReference>
<dbReference type="Pfam" id="PF00440">
    <property type="entry name" value="TetR_N"/>
    <property type="match status" value="1"/>
</dbReference>
<keyword evidence="5" id="KW-1185">Reference proteome</keyword>
<dbReference type="GO" id="GO:0003700">
    <property type="term" value="F:DNA-binding transcription factor activity"/>
    <property type="evidence" value="ECO:0007669"/>
    <property type="project" value="TreeGrafter"/>
</dbReference>
<dbReference type="PANTHER" id="PTHR30055">
    <property type="entry name" value="HTH-TYPE TRANSCRIPTIONAL REGULATOR RUTR"/>
    <property type="match status" value="1"/>
</dbReference>